<evidence type="ECO:0000313" key="1">
    <source>
        <dbReference type="EMBL" id="CAG8840828.1"/>
    </source>
</evidence>
<protein>
    <submittedName>
        <fullName evidence="1">39136_t:CDS:1</fullName>
    </submittedName>
</protein>
<gene>
    <name evidence="1" type="ORF">GMARGA_LOCUS35097</name>
</gene>
<feature type="non-terminal residue" evidence="1">
    <location>
        <position position="44"/>
    </location>
</feature>
<evidence type="ECO:0000313" key="2">
    <source>
        <dbReference type="Proteomes" id="UP000789901"/>
    </source>
</evidence>
<dbReference type="Proteomes" id="UP000789901">
    <property type="component" value="Unassembled WGS sequence"/>
</dbReference>
<dbReference type="EMBL" id="CAJVQB010063852">
    <property type="protein sequence ID" value="CAG8840828.1"/>
    <property type="molecule type" value="Genomic_DNA"/>
</dbReference>
<name>A0ABN7WUJ0_GIGMA</name>
<reference evidence="1 2" key="1">
    <citation type="submission" date="2021-06" db="EMBL/GenBank/DDBJ databases">
        <authorList>
            <person name="Kallberg Y."/>
            <person name="Tangrot J."/>
            <person name="Rosling A."/>
        </authorList>
    </citation>
    <scope>NUCLEOTIDE SEQUENCE [LARGE SCALE GENOMIC DNA]</scope>
    <source>
        <strain evidence="1 2">120-4 pot B 10/14</strain>
    </source>
</reference>
<keyword evidence="2" id="KW-1185">Reference proteome</keyword>
<comment type="caution">
    <text evidence="1">The sequence shown here is derived from an EMBL/GenBank/DDBJ whole genome shotgun (WGS) entry which is preliminary data.</text>
</comment>
<sequence length="44" mass="5074">KNINTIQDDDSIFLENHLNTIQDSLIVEMNYVDAIRIDPITAEQ</sequence>
<feature type="non-terminal residue" evidence="1">
    <location>
        <position position="1"/>
    </location>
</feature>
<organism evidence="1 2">
    <name type="scientific">Gigaspora margarita</name>
    <dbReference type="NCBI Taxonomy" id="4874"/>
    <lineage>
        <taxon>Eukaryota</taxon>
        <taxon>Fungi</taxon>
        <taxon>Fungi incertae sedis</taxon>
        <taxon>Mucoromycota</taxon>
        <taxon>Glomeromycotina</taxon>
        <taxon>Glomeromycetes</taxon>
        <taxon>Diversisporales</taxon>
        <taxon>Gigasporaceae</taxon>
        <taxon>Gigaspora</taxon>
    </lineage>
</organism>
<accession>A0ABN7WUJ0</accession>
<proteinExistence type="predicted"/>